<name>A0A1G1V0C7_9BACT</name>
<reference evidence="1 2" key="1">
    <citation type="journal article" date="2016" name="Nat. Commun.">
        <title>Thousands of microbial genomes shed light on interconnected biogeochemical processes in an aquifer system.</title>
        <authorList>
            <person name="Anantharaman K."/>
            <person name="Brown C.T."/>
            <person name="Hug L.A."/>
            <person name="Sharon I."/>
            <person name="Castelle C.J."/>
            <person name="Probst A.J."/>
            <person name="Thomas B.C."/>
            <person name="Singh A."/>
            <person name="Wilkins M.J."/>
            <person name="Karaoz U."/>
            <person name="Brodie E.L."/>
            <person name="Williams K.H."/>
            <person name="Hubbard S.S."/>
            <person name="Banfield J.F."/>
        </authorList>
    </citation>
    <scope>NUCLEOTIDE SEQUENCE [LARGE SCALE GENOMIC DNA]</scope>
</reference>
<organism evidence="1 2">
    <name type="scientific">Candidatus Blackburnbacteria bacterium RIFCSPHIGHO2_01_FULL_43_15b</name>
    <dbReference type="NCBI Taxonomy" id="1797513"/>
    <lineage>
        <taxon>Bacteria</taxon>
        <taxon>Candidatus Blackburniibacteriota</taxon>
    </lineage>
</organism>
<dbReference type="EMBL" id="MHBW01000020">
    <property type="protein sequence ID" value="OGY08771.1"/>
    <property type="molecule type" value="Genomic_DNA"/>
</dbReference>
<protein>
    <recommendedName>
        <fullName evidence="3">Phosphoribosylanthranilate isomerase</fullName>
    </recommendedName>
</protein>
<evidence type="ECO:0000313" key="1">
    <source>
        <dbReference type="EMBL" id="OGY08771.1"/>
    </source>
</evidence>
<accession>A0A1G1V0C7</accession>
<dbReference type="Proteomes" id="UP000177967">
    <property type="component" value="Unassembled WGS sequence"/>
</dbReference>
<gene>
    <name evidence="1" type="ORF">A2782_02165</name>
</gene>
<evidence type="ECO:0008006" key="3">
    <source>
        <dbReference type="Google" id="ProtNLM"/>
    </source>
</evidence>
<comment type="caution">
    <text evidence="1">The sequence shown here is derived from an EMBL/GenBank/DDBJ whole genome shotgun (WGS) entry which is preliminary data.</text>
</comment>
<dbReference type="AlphaFoldDB" id="A0A1G1V0C7"/>
<proteinExistence type="predicted"/>
<sequence>MSSAEVNEALAMVPAGSTRRLMVGVLASSKTLAGQHNKWPGRYPKREAIASILTNDARALNLVHYSTDRPETLFTQLVGAHLPMIDAILVDSSGGKGKPFDAVKGAEYLRAARKHPTLGIGIAGGLGPETLHLLDPLVKEFPELSIDAEGRLRTRMPEDALRLDAMRTYLEDAFPILAGKSLNN</sequence>
<evidence type="ECO:0000313" key="2">
    <source>
        <dbReference type="Proteomes" id="UP000177967"/>
    </source>
</evidence>